<proteinExistence type="predicted"/>
<sequence>MYGWKKCLIPVCLAACLLAGCGPLREEETQPSKIVDSMESTTEPDFGDVVIGGDTSGDPVEVQGKERLTYKGNESTVRYVTSADQLPDWEALETYDDAYFETHALILVTQSVSSGSVDVSIKAIQKTETGYGVVLSYGDSQKDQVGTNDMATWLLWAETEQGQDGTWEIVNPALTPEGEKI</sequence>
<evidence type="ECO:0008006" key="3">
    <source>
        <dbReference type="Google" id="ProtNLM"/>
    </source>
</evidence>
<organism evidence="1 2">
    <name type="scientific">Candidatus Faecousia excrementigallinarum</name>
    <dbReference type="NCBI Taxonomy" id="2840806"/>
    <lineage>
        <taxon>Bacteria</taxon>
        <taxon>Bacillati</taxon>
        <taxon>Bacillota</taxon>
        <taxon>Clostridia</taxon>
        <taxon>Eubacteriales</taxon>
        <taxon>Oscillospiraceae</taxon>
        <taxon>Faecousia</taxon>
    </lineage>
</organism>
<evidence type="ECO:0000313" key="2">
    <source>
        <dbReference type="Proteomes" id="UP000886796"/>
    </source>
</evidence>
<name>A0A9D0Z419_9FIRM</name>
<dbReference type="PROSITE" id="PS51257">
    <property type="entry name" value="PROKAR_LIPOPROTEIN"/>
    <property type="match status" value="1"/>
</dbReference>
<comment type="caution">
    <text evidence="1">The sequence shown here is derived from an EMBL/GenBank/DDBJ whole genome shotgun (WGS) entry which is preliminary data.</text>
</comment>
<dbReference type="Proteomes" id="UP000886796">
    <property type="component" value="Unassembled WGS sequence"/>
</dbReference>
<gene>
    <name evidence="1" type="ORF">IAB74_06760</name>
</gene>
<dbReference type="AlphaFoldDB" id="A0A9D0Z419"/>
<evidence type="ECO:0000313" key="1">
    <source>
        <dbReference type="EMBL" id="HIQ68191.1"/>
    </source>
</evidence>
<accession>A0A9D0Z419</accession>
<protein>
    <recommendedName>
        <fullName evidence="3">Lipoprotein</fullName>
    </recommendedName>
</protein>
<reference evidence="1" key="1">
    <citation type="submission" date="2020-10" db="EMBL/GenBank/DDBJ databases">
        <authorList>
            <person name="Gilroy R."/>
        </authorList>
    </citation>
    <scope>NUCLEOTIDE SEQUENCE</scope>
    <source>
        <strain evidence="1">13361</strain>
    </source>
</reference>
<dbReference type="EMBL" id="DVFK01000090">
    <property type="protein sequence ID" value="HIQ68191.1"/>
    <property type="molecule type" value="Genomic_DNA"/>
</dbReference>
<reference evidence="1" key="2">
    <citation type="journal article" date="2021" name="PeerJ">
        <title>Extensive microbial diversity within the chicken gut microbiome revealed by metagenomics and culture.</title>
        <authorList>
            <person name="Gilroy R."/>
            <person name="Ravi A."/>
            <person name="Getino M."/>
            <person name="Pursley I."/>
            <person name="Horton D.L."/>
            <person name="Alikhan N.F."/>
            <person name="Baker D."/>
            <person name="Gharbi K."/>
            <person name="Hall N."/>
            <person name="Watson M."/>
            <person name="Adriaenssens E.M."/>
            <person name="Foster-Nyarko E."/>
            <person name="Jarju S."/>
            <person name="Secka A."/>
            <person name="Antonio M."/>
            <person name="Oren A."/>
            <person name="Chaudhuri R.R."/>
            <person name="La Ragione R."/>
            <person name="Hildebrand F."/>
            <person name="Pallen M.J."/>
        </authorList>
    </citation>
    <scope>NUCLEOTIDE SEQUENCE</scope>
    <source>
        <strain evidence="1">13361</strain>
    </source>
</reference>